<dbReference type="EMBL" id="FOUY01000018">
    <property type="protein sequence ID" value="SFN65822.1"/>
    <property type="molecule type" value="Genomic_DNA"/>
</dbReference>
<dbReference type="SUPFAM" id="SSF54427">
    <property type="entry name" value="NTF2-like"/>
    <property type="match status" value="1"/>
</dbReference>
<gene>
    <name evidence="2" type="ORF">SAMN05216207_1018132</name>
</gene>
<evidence type="ECO:0000313" key="2">
    <source>
        <dbReference type="EMBL" id="SFN65822.1"/>
    </source>
</evidence>
<evidence type="ECO:0000259" key="1">
    <source>
        <dbReference type="Pfam" id="PF14534"/>
    </source>
</evidence>
<organism evidence="2 3">
    <name type="scientific">Pseudonocardia ammonioxydans</name>
    <dbReference type="NCBI Taxonomy" id="260086"/>
    <lineage>
        <taxon>Bacteria</taxon>
        <taxon>Bacillati</taxon>
        <taxon>Actinomycetota</taxon>
        <taxon>Actinomycetes</taxon>
        <taxon>Pseudonocardiales</taxon>
        <taxon>Pseudonocardiaceae</taxon>
        <taxon>Pseudonocardia</taxon>
    </lineage>
</organism>
<name>A0A1I5ATV3_PSUAM</name>
<protein>
    <recommendedName>
        <fullName evidence="1">DUF4440 domain-containing protein</fullName>
    </recommendedName>
</protein>
<dbReference type="Gene3D" id="3.10.450.50">
    <property type="match status" value="1"/>
</dbReference>
<dbReference type="RefSeq" id="WP_093345297.1">
    <property type="nucleotide sequence ID" value="NZ_FOUY01000018.1"/>
</dbReference>
<accession>A0A1I5ATV3</accession>
<dbReference type="Proteomes" id="UP000199614">
    <property type="component" value="Unassembled WGS sequence"/>
</dbReference>
<evidence type="ECO:0000313" key="3">
    <source>
        <dbReference type="Proteomes" id="UP000199614"/>
    </source>
</evidence>
<dbReference type="OrthoDB" id="3578550at2"/>
<keyword evidence="3" id="KW-1185">Reference proteome</keyword>
<dbReference type="AlphaFoldDB" id="A0A1I5ATV3"/>
<reference evidence="2 3" key="1">
    <citation type="submission" date="2016-10" db="EMBL/GenBank/DDBJ databases">
        <authorList>
            <person name="de Groot N.N."/>
        </authorList>
    </citation>
    <scope>NUCLEOTIDE SEQUENCE [LARGE SCALE GENOMIC DNA]</scope>
    <source>
        <strain evidence="2 3">CGMCC 4.1877</strain>
    </source>
</reference>
<sequence length="137" mass="14430">MPDADSLRAAERRLQAAQLASDLDAIDMLVDDAALLTGPDGALATKADDLAVHRSGHQKVARSEELDLRVLVHGSSGVTWFHGVLEGSLGGEPFGARLRYTRAWAHDAAVGWRVLAAHAAIVGPVGEPGHEEDGAPR</sequence>
<dbReference type="InterPro" id="IPR032710">
    <property type="entry name" value="NTF2-like_dom_sf"/>
</dbReference>
<dbReference type="STRING" id="260086.SAMN05216207_1018132"/>
<feature type="domain" description="DUF4440" evidence="1">
    <location>
        <begin position="7"/>
        <end position="114"/>
    </location>
</feature>
<proteinExistence type="predicted"/>
<dbReference type="InterPro" id="IPR027843">
    <property type="entry name" value="DUF4440"/>
</dbReference>
<dbReference type="Pfam" id="PF14534">
    <property type="entry name" value="DUF4440"/>
    <property type="match status" value="1"/>
</dbReference>